<protein>
    <recommendedName>
        <fullName evidence="4">2-amino-4-hydroxy-6-hydroxymethyldihydropteridine pyrophosphokinase</fullName>
        <ecNumber evidence="3">2.7.6.3</ecNumber>
    </recommendedName>
    <alternativeName>
        <fullName evidence="11">6-hydroxymethyl-7,8-dihydropterin pyrophosphokinase</fullName>
    </alternativeName>
    <alternativeName>
        <fullName evidence="12">7,8-dihydro-6-hydroxymethylpterin-pyrophosphokinase</fullName>
    </alternativeName>
</protein>
<dbReference type="InterPro" id="IPR000550">
    <property type="entry name" value="Hppk"/>
</dbReference>
<dbReference type="GO" id="GO:0016301">
    <property type="term" value="F:kinase activity"/>
    <property type="evidence" value="ECO:0007669"/>
    <property type="project" value="UniProtKB-KW"/>
</dbReference>
<dbReference type="PROSITE" id="PS00794">
    <property type="entry name" value="HPPK"/>
    <property type="match status" value="1"/>
</dbReference>
<dbReference type="SUPFAM" id="SSF55083">
    <property type="entry name" value="6-hydroxymethyl-7,8-dihydropterin pyrophosphokinase, HPPK"/>
    <property type="match status" value="1"/>
</dbReference>
<dbReference type="UniPathway" id="UPA00077">
    <property type="reaction ID" value="UER00155"/>
</dbReference>
<gene>
    <name evidence="14" type="ORF">DEU29_10921</name>
</gene>
<dbReference type="Proteomes" id="UP000295531">
    <property type="component" value="Unassembled WGS sequence"/>
</dbReference>
<comment type="caution">
    <text evidence="14">The sequence shown here is derived from an EMBL/GenBank/DDBJ whole genome shotgun (WGS) entry which is preliminary data.</text>
</comment>
<evidence type="ECO:0000256" key="4">
    <source>
        <dbReference type="ARBA" id="ARBA00016218"/>
    </source>
</evidence>
<evidence type="ECO:0000256" key="2">
    <source>
        <dbReference type="ARBA" id="ARBA00005810"/>
    </source>
</evidence>
<dbReference type="GO" id="GO:0046656">
    <property type="term" value="P:folic acid biosynthetic process"/>
    <property type="evidence" value="ECO:0007669"/>
    <property type="project" value="UniProtKB-KW"/>
</dbReference>
<comment type="similarity">
    <text evidence="2">Belongs to the HPPK family.</text>
</comment>
<comment type="function">
    <text evidence="10">Catalyzes the transfer of pyrophosphate from adenosine triphosphate (ATP) to 6-hydroxymethyl-7,8-dihydropterin, an enzymatic step in folate biosynthesis pathway.</text>
</comment>
<proteinExistence type="inferred from homology"/>
<evidence type="ECO:0000313" key="15">
    <source>
        <dbReference type="Proteomes" id="UP000295531"/>
    </source>
</evidence>
<evidence type="ECO:0000256" key="10">
    <source>
        <dbReference type="ARBA" id="ARBA00029409"/>
    </source>
</evidence>
<keyword evidence="9" id="KW-0289">Folate biosynthesis</keyword>
<reference evidence="14 15" key="1">
    <citation type="submission" date="2019-03" db="EMBL/GenBank/DDBJ databases">
        <title>Freshwater and sediment microbial communities from various areas in North America, analyzing microbe dynamics in response to fracking.</title>
        <authorList>
            <person name="Lamendella R."/>
        </authorList>
    </citation>
    <scope>NUCLEOTIDE SEQUENCE [LARGE SCALE GENOMIC DNA]</scope>
    <source>
        <strain evidence="14 15">18_TX</strain>
    </source>
</reference>
<dbReference type="EMBL" id="SNXI01000009">
    <property type="protein sequence ID" value="TDP32592.1"/>
    <property type="molecule type" value="Genomic_DNA"/>
</dbReference>
<name>A0A4V3CN48_9GAMM</name>
<evidence type="ECO:0000256" key="6">
    <source>
        <dbReference type="ARBA" id="ARBA00022741"/>
    </source>
</evidence>
<evidence type="ECO:0000256" key="12">
    <source>
        <dbReference type="ARBA" id="ARBA00033413"/>
    </source>
</evidence>
<dbReference type="OrthoDB" id="9808041at2"/>
<evidence type="ECO:0000256" key="11">
    <source>
        <dbReference type="ARBA" id="ARBA00029766"/>
    </source>
</evidence>
<evidence type="ECO:0000256" key="9">
    <source>
        <dbReference type="ARBA" id="ARBA00022909"/>
    </source>
</evidence>
<keyword evidence="8" id="KW-0067">ATP-binding</keyword>
<dbReference type="AlphaFoldDB" id="A0A4V3CN48"/>
<dbReference type="GO" id="GO:0003848">
    <property type="term" value="F:2-amino-4-hydroxy-6-hydroxymethyldihydropteridine diphosphokinase activity"/>
    <property type="evidence" value="ECO:0007669"/>
    <property type="project" value="UniProtKB-EC"/>
</dbReference>
<dbReference type="GO" id="GO:0005524">
    <property type="term" value="F:ATP binding"/>
    <property type="evidence" value="ECO:0007669"/>
    <property type="project" value="UniProtKB-KW"/>
</dbReference>
<dbReference type="NCBIfam" id="TIGR01498">
    <property type="entry name" value="folK"/>
    <property type="match status" value="1"/>
</dbReference>
<sequence>MTNAVVALGANLGSPRQQIIDALRAIKSQPEFSLLDVSSIYSSPPMGPPDQPDYMNAVCIISSNIGAADTLATLHNIEDSFGRTRTRHWGERTLDLDLILFGDQRSDADSLRLPHPGLYQRNFVLLPLAEIAADLTLPNGDSAQQQAQRVTEEGLTVVLLRDKLKQQLG</sequence>
<dbReference type="InterPro" id="IPR035907">
    <property type="entry name" value="Hppk_sf"/>
</dbReference>
<evidence type="ECO:0000259" key="13">
    <source>
        <dbReference type="PROSITE" id="PS00794"/>
    </source>
</evidence>
<dbReference type="PANTHER" id="PTHR43071:SF1">
    <property type="entry name" value="2-AMINO-4-HYDROXY-6-HYDROXYMETHYLDIHYDROPTERIDINE PYROPHOSPHOKINASE"/>
    <property type="match status" value="1"/>
</dbReference>
<dbReference type="PANTHER" id="PTHR43071">
    <property type="entry name" value="2-AMINO-4-HYDROXY-6-HYDROXYMETHYLDIHYDROPTERIDINE PYROPHOSPHOKINASE"/>
    <property type="match status" value="1"/>
</dbReference>
<accession>A0A4V3CN48</accession>
<dbReference type="EC" id="2.7.6.3" evidence="3"/>
<dbReference type="Gene3D" id="3.30.70.560">
    <property type="entry name" value="7,8-Dihydro-6-hydroxymethylpterin-pyrophosphokinase HPPK"/>
    <property type="match status" value="1"/>
</dbReference>
<comment type="pathway">
    <text evidence="1">Cofactor biosynthesis; tetrahydrofolate biosynthesis; 2-amino-4-hydroxy-6-hydroxymethyl-7,8-dihydropteridine diphosphate from 7,8-dihydroneopterin triphosphate: step 4/4.</text>
</comment>
<evidence type="ECO:0000256" key="3">
    <source>
        <dbReference type="ARBA" id="ARBA00013253"/>
    </source>
</evidence>
<evidence type="ECO:0000256" key="8">
    <source>
        <dbReference type="ARBA" id="ARBA00022840"/>
    </source>
</evidence>
<evidence type="ECO:0000313" key="14">
    <source>
        <dbReference type="EMBL" id="TDP32592.1"/>
    </source>
</evidence>
<evidence type="ECO:0000256" key="1">
    <source>
        <dbReference type="ARBA" id="ARBA00005051"/>
    </source>
</evidence>
<organism evidence="14 15">
    <name type="scientific">Idiomarina aquatica</name>
    <dbReference type="NCBI Taxonomy" id="1327752"/>
    <lineage>
        <taxon>Bacteria</taxon>
        <taxon>Pseudomonadati</taxon>
        <taxon>Pseudomonadota</taxon>
        <taxon>Gammaproteobacteria</taxon>
        <taxon>Alteromonadales</taxon>
        <taxon>Idiomarinaceae</taxon>
        <taxon>Idiomarina</taxon>
    </lineage>
</organism>
<keyword evidence="15" id="KW-1185">Reference proteome</keyword>
<dbReference type="Pfam" id="PF01288">
    <property type="entry name" value="HPPK"/>
    <property type="match status" value="1"/>
</dbReference>
<dbReference type="CDD" id="cd00483">
    <property type="entry name" value="HPPK"/>
    <property type="match status" value="1"/>
</dbReference>
<evidence type="ECO:0000256" key="7">
    <source>
        <dbReference type="ARBA" id="ARBA00022777"/>
    </source>
</evidence>
<evidence type="ECO:0000256" key="5">
    <source>
        <dbReference type="ARBA" id="ARBA00022679"/>
    </source>
</evidence>
<keyword evidence="7 14" id="KW-0418">Kinase</keyword>
<feature type="domain" description="7,8-dihydro-6-hydroxymethylpterin-pyrophosphokinase" evidence="13">
    <location>
        <begin position="88"/>
        <end position="99"/>
    </location>
</feature>
<keyword evidence="6" id="KW-0547">Nucleotide-binding</keyword>
<dbReference type="GO" id="GO:0046654">
    <property type="term" value="P:tetrahydrofolate biosynthetic process"/>
    <property type="evidence" value="ECO:0007669"/>
    <property type="project" value="UniProtKB-UniPathway"/>
</dbReference>
<keyword evidence="5" id="KW-0808">Transferase</keyword>
<dbReference type="RefSeq" id="WP_133539845.1">
    <property type="nucleotide sequence ID" value="NZ_SNXI01000009.1"/>
</dbReference>